<comment type="pathway">
    <text evidence="1 11">One-carbon metabolism; tetrahydrofolate interconversion.</text>
</comment>
<feature type="binding site" evidence="11">
    <location>
        <begin position="165"/>
        <end position="167"/>
    </location>
    <ligand>
        <name>NADP(+)</name>
        <dbReference type="ChEBI" id="CHEBI:58349"/>
    </ligand>
</feature>
<dbReference type="GO" id="GO:0006164">
    <property type="term" value="P:purine nucleotide biosynthetic process"/>
    <property type="evidence" value="ECO:0007669"/>
    <property type="project" value="UniProtKB-KW"/>
</dbReference>
<evidence type="ECO:0000256" key="11">
    <source>
        <dbReference type="HAMAP-Rule" id="MF_01576"/>
    </source>
</evidence>
<dbReference type="HAMAP" id="MF_01576">
    <property type="entry name" value="THF_DHG_CYH"/>
    <property type="match status" value="1"/>
</dbReference>
<keyword evidence="2 11" id="KW-0554">One-carbon metabolism</keyword>
<evidence type="ECO:0000313" key="15">
    <source>
        <dbReference type="Proteomes" id="UP000601171"/>
    </source>
</evidence>
<gene>
    <name evidence="11" type="primary">folD</name>
    <name evidence="14" type="ORF">H8707_08910</name>
</gene>
<dbReference type="GO" id="GO:0005829">
    <property type="term" value="C:cytosol"/>
    <property type="evidence" value="ECO:0007669"/>
    <property type="project" value="TreeGrafter"/>
</dbReference>
<comment type="catalytic activity">
    <reaction evidence="11">
        <text>(6R)-5,10-methylene-5,6,7,8-tetrahydrofolate + NADP(+) = (6R)-5,10-methenyltetrahydrofolate + NADPH</text>
        <dbReference type="Rhea" id="RHEA:22812"/>
        <dbReference type="ChEBI" id="CHEBI:15636"/>
        <dbReference type="ChEBI" id="CHEBI:57455"/>
        <dbReference type="ChEBI" id="CHEBI:57783"/>
        <dbReference type="ChEBI" id="CHEBI:58349"/>
        <dbReference type="EC" id="1.5.1.5"/>
    </reaction>
</comment>
<evidence type="ECO:0000259" key="12">
    <source>
        <dbReference type="Pfam" id="PF00763"/>
    </source>
</evidence>
<sequence>MTEILKGSLVAKKIKESMAERIKELESKGKTSTIGVVRLGSDPSDISYEKSIIKSCEKLGIKSIVYEKDENISTDDLMQFMDVLNKNDYISGILLFRPLPKHIDEERIRTSISPDKDVDCMHPLNLELIFEGDMEGFAPATPKAAMEILIHNNIELEGKNVVIINRSMVVGKPLAMMLLQKNATVTICHSRTKNLEELTRNADIVVTALGKAKYFDKKYFTEKSIVIDVGVSLDREGNLSGDVDFDSVSDFVEAITPVPGGVGSVTTTVLLNQVVKACFRQLTEDR</sequence>
<dbReference type="Gene3D" id="3.40.50.10860">
    <property type="entry name" value="Leucine Dehydrogenase, chain A, domain 1"/>
    <property type="match status" value="1"/>
</dbReference>
<feature type="binding site" evidence="11">
    <location>
        <position position="231"/>
    </location>
    <ligand>
        <name>NADP(+)</name>
        <dbReference type="ChEBI" id="CHEBI:58349"/>
    </ligand>
</feature>
<dbReference type="GO" id="GO:0004488">
    <property type="term" value="F:methylenetetrahydrofolate dehydrogenase (NADP+) activity"/>
    <property type="evidence" value="ECO:0007669"/>
    <property type="project" value="UniProtKB-UniRule"/>
</dbReference>
<dbReference type="InterPro" id="IPR020630">
    <property type="entry name" value="THF_DH/CycHdrlase_cat_dom"/>
</dbReference>
<dbReference type="InterPro" id="IPR046346">
    <property type="entry name" value="Aminoacid_DH-like_N_sf"/>
</dbReference>
<evidence type="ECO:0000259" key="13">
    <source>
        <dbReference type="Pfam" id="PF02882"/>
    </source>
</evidence>
<organism evidence="14 15">
    <name type="scientific">Paratissierella segnis</name>
    <dbReference type="NCBI Taxonomy" id="2763679"/>
    <lineage>
        <taxon>Bacteria</taxon>
        <taxon>Bacillati</taxon>
        <taxon>Bacillota</taxon>
        <taxon>Tissierellia</taxon>
        <taxon>Tissierellales</taxon>
        <taxon>Tissierellaceae</taxon>
        <taxon>Paratissierella</taxon>
    </lineage>
</organism>
<keyword evidence="15" id="KW-1185">Reference proteome</keyword>
<dbReference type="Gene3D" id="3.40.50.720">
    <property type="entry name" value="NAD(P)-binding Rossmann-like Domain"/>
    <property type="match status" value="1"/>
</dbReference>
<dbReference type="EC" id="3.5.4.9" evidence="11"/>
<protein>
    <recommendedName>
        <fullName evidence="11">Bifunctional protein FolD</fullName>
    </recommendedName>
    <domain>
        <recommendedName>
            <fullName evidence="11">Methylenetetrahydrofolate dehydrogenase</fullName>
            <ecNumber evidence="11">1.5.1.5</ecNumber>
        </recommendedName>
    </domain>
    <domain>
        <recommendedName>
            <fullName evidence="11">Methenyltetrahydrofolate cyclohydrolase</fullName>
            <ecNumber evidence="11">3.5.4.9</ecNumber>
        </recommendedName>
    </domain>
</protein>
<dbReference type="RefSeq" id="WP_262429816.1">
    <property type="nucleotide sequence ID" value="NZ_JACRTG010000019.1"/>
</dbReference>
<evidence type="ECO:0000256" key="8">
    <source>
        <dbReference type="ARBA" id="ARBA00023102"/>
    </source>
</evidence>
<dbReference type="Pfam" id="PF00763">
    <property type="entry name" value="THF_DHG_CYH"/>
    <property type="match status" value="1"/>
</dbReference>
<comment type="caution">
    <text evidence="11">Lacks conserved residue(s) required for the propagation of feature annotation.</text>
</comment>
<dbReference type="PRINTS" id="PR00085">
    <property type="entry name" value="THFDHDRGNASE"/>
</dbReference>
<keyword evidence="6 11" id="KW-0521">NADP</keyword>
<keyword evidence="5 11" id="KW-0378">Hydrolase</keyword>
<evidence type="ECO:0000256" key="7">
    <source>
        <dbReference type="ARBA" id="ARBA00023002"/>
    </source>
</evidence>
<accession>A0A926IKJ6</accession>
<keyword evidence="9 11" id="KW-0486">Methionine biosynthesis</keyword>
<evidence type="ECO:0000256" key="9">
    <source>
        <dbReference type="ARBA" id="ARBA00023167"/>
    </source>
</evidence>
<evidence type="ECO:0000256" key="3">
    <source>
        <dbReference type="ARBA" id="ARBA00022605"/>
    </source>
</evidence>
<evidence type="ECO:0000313" key="14">
    <source>
        <dbReference type="EMBL" id="MBC8588360.1"/>
    </source>
</evidence>
<dbReference type="GO" id="GO:0004477">
    <property type="term" value="F:methenyltetrahydrofolate cyclohydrolase activity"/>
    <property type="evidence" value="ECO:0007669"/>
    <property type="project" value="UniProtKB-UniRule"/>
</dbReference>
<evidence type="ECO:0000256" key="10">
    <source>
        <dbReference type="ARBA" id="ARBA00023268"/>
    </source>
</evidence>
<dbReference type="EC" id="1.5.1.5" evidence="11"/>
<dbReference type="PANTHER" id="PTHR48099:SF5">
    <property type="entry name" value="C-1-TETRAHYDROFOLATE SYNTHASE, CYTOPLASMIC"/>
    <property type="match status" value="1"/>
</dbReference>
<dbReference type="GO" id="GO:0035999">
    <property type="term" value="P:tetrahydrofolate interconversion"/>
    <property type="evidence" value="ECO:0007669"/>
    <property type="project" value="UniProtKB-UniRule"/>
</dbReference>
<keyword evidence="7 11" id="KW-0560">Oxidoreductase</keyword>
<dbReference type="InterPro" id="IPR020631">
    <property type="entry name" value="THF_DH/CycHdrlase_NAD-bd_dom"/>
</dbReference>
<keyword evidence="3 11" id="KW-0028">Amino-acid biosynthesis</keyword>
<comment type="catalytic activity">
    <reaction evidence="11">
        <text>(6R)-5,10-methenyltetrahydrofolate + H2O = (6R)-10-formyltetrahydrofolate + H(+)</text>
        <dbReference type="Rhea" id="RHEA:23700"/>
        <dbReference type="ChEBI" id="CHEBI:15377"/>
        <dbReference type="ChEBI" id="CHEBI:15378"/>
        <dbReference type="ChEBI" id="CHEBI:57455"/>
        <dbReference type="ChEBI" id="CHEBI:195366"/>
        <dbReference type="EC" id="3.5.4.9"/>
    </reaction>
</comment>
<dbReference type="SUPFAM" id="SSF51735">
    <property type="entry name" value="NAD(P)-binding Rossmann-fold domains"/>
    <property type="match status" value="1"/>
</dbReference>
<comment type="caution">
    <text evidence="14">The sequence shown here is derived from an EMBL/GenBank/DDBJ whole genome shotgun (WGS) entry which is preliminary data.</text>
</comment>
<dbReference type="GO" id="GO:0009086">
    <property type="term" value="P:methionine biosynthetic process"/>
    <property type="evidence" value="ECO:0007669"/>
    <property type="project" value="UniProtKB-KW"/>
</dbReference>
<dbReference type="InterPro" id="IPR036291">
    <property type="entry name" value="NAD(P)-bd_dom_sf"/>
</dbReference>
<dbReference type="AlphaFoldDB" id="A0A926IKJ6"/>
<evidence type="ECO:0000256" key="4">
    <source>
        <dbReference type="ARBA" id="ARBA00022755"/>
    </source>
</evidence>
<keyword evidence="10 11" id="KW-0511">Multifunctional enzyme</keyword>
<evidence type="ECO:0000256" key="2">
    <source>
        <dbReference type="ARBA" id="ARBA00022563"/>
    </source>
</evidence>
<feature type="domain" description="Tetrahydrofolate dehydrogenase/cyclohydrolase NAD(P)-binding" evidence="13">
    <location>
        <begin position="139"/>
        <end position="280"/>
    </location>
</feature>
<keyword evidence="4 11" id="KW-0658">Purine biosynthesis</keyword>
<comment type="function">
    <text evidence="11">Catalyzes the oxidation of 5,10-methylenetetrahydrofolate to 5,10-methenyltetrahydrofolate and then the hydrolysis of 5,10-methenyltetrahydrofolate to 10-formyltetrahydrofolate.</text>
</comment>
<dbReference type="InterPro" id="IPR000672">
    <property type="entry name" value="THF_DH/CycHdrlase"/>
</dbReference>
<dbReference type="Pfam" id="PF02882">
    <property type="entry name" value="THF_DHG_CYH_C"/>
    <property type="match status" value="1"/>
</dbReference>
<proteinExistence type="inferred from homology"/>
<comment type="subunit">
    <text evidence="11">Homodimer.</text>
</comment>
<dbReference type="Proteomes" id="UP000601171">
    <property type="component" value="Unassembled WGS sequence"/>
</dbReference>
<reference evidence="14" key="1">
    <citation type="submission" date="2020-08" db="EMBL/GenBank/DDBJ databases">
        <title>Genome public.</title>
        <authorList>
            <person name="Liu C."/>
            <person name="Sun Q."/>
        </authorList>
    </citation>
    <scope>NUCLEOTIDE SEQUENCE</scope>
    <source>
        <strain evidence="14">BX21</strain>
    </source>
</reference>
<dbReference type="GO" id="GO:0000105">
    <property type="term" value="P:L-histidine biosynthetic process"/>
    <property type="evidence" value="ECO:0007669"/>
    <property type="project" value="UniProtKB-KW"/>
</dbReference>
<keyword evidence="8 11" id="KW-0368">Histidine biosynthesis</keyword>
<dbReference type="CDD" id="cd01080">
    <property type="entry name" value="NAD_bind_m-THF_DH_Cyclohyd"/>
    <property type="match status" value="1"/>
</dbReference>
<comment type="similarity">
    <text evidence="11">Belongs to the tetrahydrofolate dehydrogenase/cyclohydrolase family.</text>
</comment>
<feature type="domain" description="Tetrahydrofolate dehydrogenase/cyclohydrolase catalytic" evidence="12">
    <location>
        <begin position="5"/>
        <end position="119"/>
    </location>
</feature>
<evidence type="ECO:0000256" key="6">
    <source>
        <dbReference type="ARBA" id="ARBA00022857"/>
    </source>
</evidence>
<evidence type="ECO:0000256" key="5">
    <source>
        <dbReference type="ARBA" id="ARBA00022801"/>
    </source>
</evidence>
<dbReference type="PANTHER" id="PTHR48099">
    <property type="entry name" value="C-1-TETRAHYDROFOLATE SYNTHASE, CYTOPLASMIC-RELATED"/>
    <property type="match status" value="1"/>
</dbReference>
<evidence type="ECO:0000256" key="1">
    <source>
        <dbReference type="ARBA" id="ARBA00004777"/>
    </source>
</evidence>
<dbReference type="FunFam" id="3.40.50.720:FF:000094">
    <property type="entry name" value="Bifunctional protein FolD"/>
    <property type="match status" value="1"/>
</dbReference>
<dbReference type="SUPFAM" id="SSF53223">
    <property type="entry name" value="Aminoacid dehydrogenase-like, N-terminal domain"/>
    <property type="match status" value="1"/>
</dbReference>
<name>A0A926IKJ6_9FIRM</name>
<dbReference type="EMBL" id="JACRTG010000019">
    <property type="protein sequence ID" value="MBC8588360.1"/>
    <property type="molecule type" value="Genomic_DNA"/>
</dbReference>